<accession>A0ABM9DH41</accession>
<evidence type="ECO:0000313" key="2">
    <source>
        <dbReference type="Proteomes" id="UP001153050"/>
    </source>
</evidence>
<comment type="caution">
    <text evidence="1">The sequence shown here is derived from an EMBL/GenBank/DDBJ whole genome shotgun (WGS) entry which is preliminary data.</text>
</comment>
<evidence type="ECO:0000313" key="1">
    <source>
        <dbReference type="EMBL" id="CAH2395910.1"/>
    </source>
</evidence>
<gene>
    <name evidence="1" type="ORF">MES5069_1270010</name>
</gene>
<dbReference type="EMBL" id="CAKXZT010000032">
    <property type="protein sequence ID" value="CAH2395910.1"/>
    <property type="molecule type" value="Genomic_DNA"/>
</dbReference>
<dbReference type="Proteomes" id="UP001153050">
    <property type="component" value="Unassembled WGS sequence"/>
</dbReference>
<name>A0ABM9DH41_9HYPH</name>
<sequence>MSFLQELMGGEGVLRFRSGRAGVEDGRAATKQMAFENRSGADIRALRVQLDAQRTL</sequence>
<keyword evidence="2" id="KW-1185">Reference proteome</keyword>
<protein>
    <submittedName>
        <fullName evidence="1">Uncharacterized protein</fullName>
    </submittedName>
</protein>
<reference evidence="1 2" key="1">
    <citation type="submission" date="2022-03" db="EMBL/GenBank/DDBJ databases">
        <authorList>
            <person name="Brunel B."/>
        </authorList>
    </citation>
    <scope>NUCLEOTIDE SEQUENCE [LARGE SCALE GENOMIC DNA]</scope>
    <source>
        <strain evidence="1">STM5069sample</strain>
    </source>
</reference>
<proteinExistence type="predicted"/>
<organism evidence="1 2">
    <name type="scientific">Mesorhizobium escarrei</name>
    <dbReference type="NCBI Taxonomy" id="666018"/>
    <lineage>
        <taxon>Bacteria</taxon>
        <taxon>Pseudomonadati</taxon>
        <taxon>Pseudomonadota</taxon>
        <taxon>Alphaproteobacteria</taxon>
        <taxon>Hyphomicrobiales</taxon>
        <taxon>Phyllobacteriaceae</taxon>
        <taxon>Mesorhizobium</taxon>
    </lineage>
</organism>